<keyword evidence="5" id="KW-1185">Reference proteome</keyword>
<dbReference type="RefSeq" id="WP_038605572.1">
    <property type="nucleotide sequence ID" value="NZ_CP008944.1"/>
</dbReference>
<proteinExistence type="predicted"/>
<dbReference type="InterPro" id="IPR021522">
    <property type="entry name" value="MctB"/>
</dbReference>
<dbReference type="Pfam" id="PF11382">
    <property type="entry name" value="MctB"/>
    <property type="match status" value="1"/>
</dbReference>
<evidence type="ECO:0000313" key="5">
    <source>
        <dbReference type="Proteomes" id="UP000028504"/>
    </source>
</evidence>
<keyword evidence="1" id="KW-0175">Coiled coil</keyword>
<evidence type="ECO:0000313" key="4">
    <source>
        <dbReference type="EMBL" id="AIG64183.1"/>
    </source>
</evidence>
<feature type="coiled-coil region" evidence="1">
    <location>
        <begin position="42"/>
        <end position="69"/>
    </location>
</feature>
<accession>A0ABN4DD72</accession>
<evidence type="ECO:0000256" key="2">
    <source>
        <dbReference type="SAM" id="MobiDB-lite"/>
    </source>
</evidence>
<gene>
    <name evidence="4" type="ORF">CATYP_05625</name>
</gene>
<keyword evidence="3" id="KW-0472">Membrane</keyword>
<feature type="region of interest" description="Disordered" evidence="2">
    <location>
        <begin position="300"/>
        <end position="319"/>
    </location>
</feature>
<sequence>MAKKTSGRGGFLVAGLGFGVAVGVLAGALVIAPATHSGGEALTGSRAELEQAQREAEISEAQAKTADAVVAELGRASIEGVLADRPVLLVRTADARNEDADAVSDLLRKAKATDAGRITLTGKFTAQDGADELKTIVTNTLPAGAQLSEDHLDPGTHFGEALGSALMLARDSGKSQASEEERATLLETLAQAGFVQYEKETIRPAQVMVVVSGGSEGAGEEGFSAQVVSNFVQAVQTRGNGVVLAGLVGSAADTGAIGLTRQAVPAGERGVSTVDSVDRDFGRIATVLAAREQLDGDSGAYGAAASAEAATPPVPKKES</sequence>
<evidence type="ECO:0000256" key="1">
    <source>
        <dbReference type="SAM" id="Coils"/>
    </source>
</evidence>
<name>A0ABN4DD72_9CORY</name>
<keyword evidence="3" id="KW-1133">Transmembrane helix</keyword>
<dbReference type="Proteomes" id="UP000028504">
    <property type="component" value="Chromosome"/>
</dbReference>
<dbReference type="EMBL" id="CP008944">
    <property type="protein sequence ID" value="AIG64183.1"/>
    <property type="molecule type" value="Genomic_DNA"/>
</dbReference>
<evidence type="ECO:0008006" key="6">
    <source>
        <dbReference type="Google" id="ProtNLM"/>
    </source>
</evidence>
<protein>
    <recommendedName>
        <fullName evidence="6">Copper transporter</fullName>
    </recommendedName>
</protein>
<keyword evidence="3" id="KW-0812">Transmembrane</keyword>
<reference evidence="4 5" key="1">
    <citation type="submission" date="2014-07" db="EMBL/GenBank/DDBJ databases">
        <title>Complete genome sequence of Corynebacterium atypicum DSM 44849: identifiction of the mycolic acid biosynthesis genes.</title>
        <authorList>
            <person name="Tippelt A."/>
            <person name="Mollmann S."/>
            <person name="Albersmeier A."/>
            <person name="Jaenicke S."/>
            <person name="Ruckert C."/>
            <person name="Tauch A."/>
        </authorList>
    </citation>
    <scope>NUCLEOTIDE SEQUENCE [LARGE SCALE GENOMIC DNA]</scope>
    <source>
        <strain evidence="4 5">R2070</strain>
    </source>
</reference>
<organism evidence="4 5">
    <name type="scientific">Corynebacterium atypicum</name>
    <dbReference type="NCBI Taxonomy" id="191610"/>
    <lineage>
        <taxon>Bacteria</taxon>
        <taxon>Bacillati</taxon>
        <taxon>Actinomycetota</taxon>
        <taxon>Actinomycetes</taxon>
        <taxon>Mycobacteriales</taxon>
        <taxon>Corynebacteriaceae</taxon>
        <taxon>Corynebacterium</taxon>
    </lineage>
</organism>
<feature type="transmembrane region" description="Helical" evidence="3">
    <location>
        <begin position="12"/>
        <end position="32"/>
    </location>
</feature>
<feature type="compositionally biased region" description="Low complexity" evidence="2">
    <location>
        <begin position="300"/>
        <end position="310"/>
    </location>
</feature>
<evidence type="ECO:0000256" key="3">
    <source>
        <dbReference type="SAM" id="Phobius"/>
    </source>
</evidence>